<sequence>MVRGKKWAAVGALSLALGAFPVGAGTAVADTPTASCSKEKVNGYTGRASCTSLGGYKKYRVVVPCIANSGRTFEVFGPWISSGWSTASCSGNGSAGVYGYIDVELSS</sequence>
<accession>A0A918W7A6</accession>
<evidence type="ECO:0000256" key="1">
    <source>
        <dbReference type="SAM" id="SignalP"/>
    </source>
</evidence>
<keyword evidence="3" id="KW-1185">Reference proteome</keyword>
<gene>
    <name evidence="2" type="ORF">GCM10010305_14840</name>
</gene>
<dbReference type="EMBL" id="BMUL01000003">
    <property type="protein sequence ID" value="GHA73381.1"/>
    <property type="molecule type" value="Genomic_DNA"/>
</dbReference>
<comment type="caution">
    <text evidence="2">The sequence shown here is derived from an EMBL/GenBank/DDBJ whole genome shotgun (WGS) entry which is preliminary data.</text>
</comment>
<dbReference type="Proteomes" id="UP000644020">
    <property type="component" value="Unassembled WGS sequence"/>
</dbReference>
<evidence type="ECO:0000313" key="2">
    <source>
        <dbReference type="EMBL" id="GHA73381.1"/>
    </source>
</evidence>
<proteinExistence type="predicted"/>
<keyword evidence="1" id="KW-0732">Signal</keyword>
<protein>
    <recommendedName>
        <fullName evidence="4">Secreted protein</fullName>
    </recommendedName>
</protein>
<evidence type="ECO:0008006" key="4">
    <source>
        <dbReference type="Google" id="ProtNLM"/>
    </source>
</evidence>
<reference evidence="2" key="2">
    <citation type="submission" date="2020-09" db="EMBL/GenBank/DDBJ databases">
        <authorList>
            <person name="Sun Q."/>
            <person name="Ohkuma M."/>
        </authorList>
    </citation>
    <scope>NUCLEOTIDE SEQUENCE</scope>
    <source>
        <strain evidence="2">JCM 4518</strain>
    </source>
</reference>
<dbReference type="AlphaFoldDB" id="A0A918W7A6"/>
<name>A0A918W7A6_9ACTN</name>
<feature type="signal peptide" evidence="1">
    <location>
        <begin position="1"/>
        <end position="24"/>
    </location>
</feature>
<organism evidence="2 3">
    <name type="scientific">Streptomyces termitum</name>
    <dbReference type="NCBI Taxonomy" id="67368"/>
    <lineage>
        <taxon>Bacteria</taxon>
        <taxon>Bacillati</taxon>
        <taxon>Actinomycetota</taxon>
        <taxon>Actinomycetes</taxon>
        <taxon>Kitasatosporales</taxon>
        <taxon>Streptomycetaceae</taxon>
        <taxon>Streptomyces</taxon>
    </lineage>
</organism>
<reference evidence="2" key="1">
    <citation type="journal article" date="2014" name="Int. J. Syst. Evol. Microbiol.">
        <title>Complete genome sequence of Corynebacterium casei LMG S-19264T (=DSM 44701T), isolated from a smear-ripened cheese.</title>
        <authorList>
            <consortium name="US DOE Joint Genome Institute (JGI-PGF)"/>
            <person name="Walter F."/>
            <person name="Albersmeier A."/>
            <person name="Kalinowski J."/>
            <person name="Ruckert C."/>
        </authorList>
    </citation>
    <scope>NUCLEOTIDE SEQUENCE</scope>
    <source>
        <strain evidence="2">JCM 4518</strain>
    </source>
</reference>
<feature type="chain" id="PRO_5039498389" description="Secreted protein" evidence="1">
    <location>
        <begin position="25"/>
        <end position="107"/>
    </location>
</feature>
<evidence type="ECO:0000313" key="3">
    <source>
        <dbReference type="Proteomes" id="UP000644020"/>
    </source>
</evidence>